<gene>
    <name evidence="1" type="ORF">M9458_042065</name>
</gene>
<organism evidence="1 2">
    <name type="scientific">Cirrhinus mrigala</name>
    <name type="common">Mrigala</name>
    <dbReference type="NCBI Taxonomy" id="683832"/>
    <lineage>
        <taxon>Eukaryota</taxon>
        <taxon>Metazoa</taxon>
        <taxon>Chordata</taxon>
        <taxon>Craniata</taxon>
        <taxon>Vertebrata</taxon>
        <taxon>Euteleostomi</taxon>
        <taxon>Actinopterygii</taxon>
        <taxon>Neopterygii</taxon>
        <taxon>Teleostei</taxon>
        <taxon>Ostariophysi</taxon>
        <taxon>Cypriniformes</taxon>
        <taxon>Cyprinidae</taxon>
        <taxon>Labeoninae</taxon>
        <taxon>Labeonini</taxon>
        <taxon>Cirrhinus</taxon>
    </lineage>
</organism>
<dbReference type="InterPro" id="IPR027417">
    <property type="entry name" value="P-loop_NTPase"/>
</dbReference>
<evidence type="ECO:0000313" key="2">
    <source>
        <dbReference type="Proteomes" id="UP001529510"/>
    </source>
</evidence>
<accession>A0ABD0NLN7</accession>
<dbReference type="EMBL" id="JAMKFB020000021">
    <property type="protein sequence ID" value="KAL0162669.1"/>
    <property type="molecule type" value="Genomic_DNA"/>
</dbReference>
<keyword evidence="2" id="KW-1185">Reference proteome</keyword>
<feature type="non-terminal residue" evidence="1">
    <location>
        <position position="55"/>
    </location>
</feature>
<name>A0ABD0NLN7_CIRMR</name>
<dbReference type="Gene3D" id="3.40.50.300">
    <property type="entry name" value="P-loop containing nucleotide triphosphate hydrolases"/>
    <property type="match status" value="1"/>
</dbReference>
<comment type="caution">
    <text evidence="1">The sequence shown here is derived from an EMBL/GenBank/DDBJ whole genome shotgun (WGS) entry which is preliminary data.</text>
</comment>
<sequence>MDAKLLNSDLLCSTPATLEQNYVVCELHQKVNMLFSFLKSHIKKKIIVFFACCKE</sequence>
<reference evidence="1 2" key="1">
    <citation type="submission" date="2024-05" db="EMBL/GenBank/DDBJ databases">
        <title>Genome sequencing and assembly of Indian major carp, Cirrhinus mrigala (Hamilton, 1822).</title>
        <authorList>
            <person name="Mohindra V."/>
            <person name="Chowdhury L.M."/>
            <person name="Lal K."/>
            <person name="Jena J.K."/>
        </authorList>
    </citation>
    <scope>NUCLEOTIDE SEQUENCE [LARGE SCALE GENOMIC DNA]</scope>
    <source>
        <strain evidence="1">CM1030</strain>
        <tissue evidence="1">Blood</tissue>
    </source>
</reference>
<dbReference type="Proteomes" id="UP001529510">
    <property type="component" value="Unassembled WGS sequence"/>
</dbReference>
<evidence type="ECO:0000313" key="1">
    <source>
        <dbReference type="EMBL" id="KAL0162669.1"/>
    </source>
</evidence>
<proteinExistence type="predicted"/>
<dbReference type="AlphaFoldDB" id="A0ABD0NLN7"/>
<protein>
    <submittedName>
        <fullName evidence="1">Uncharacterized protein</fullName>
    </submittedName>
</protein>